<keyword evidence="1" id="KW-0472">Membrane</keyword>
<sequence>MSRPTSKSFGIYAFEPPMYTCFLFYFLYVVVVTRCTPGQRGISSLYEQTPASETRCRPRERELAPGT</sequence>
<keyword evidence="1" id="KW-1133">Transmembrane helix</keyword>
<name>Q6EEK9_9SECO</name>
<evidence type="ECO:0000256" key="1">
    <source>
        <dbReference type="SAM" id="Phobius"/>
    </source>
</evidence>
<evidence type="ECO:0000313" key="2">
    <source>
        <dbReference type="EMBL" id="AAR14152.1"/>
    </source>
</evidence>
<organism evidence="2">
    <name type="scientific">Maize chlorotic dwarf virus</name>
    <dbReference type="NCBI Taxonomy" id="51354"/>
    <lineage>
        <taxon>Viruses</taxon>
        <taxon>Riboviria</taxon>
        <taxon>Orthornavirae</taxon>
        <taxon>Pisuviricota</taxon>
        <taxon>Pisoniviricetes</taxon>
        <taxon>Picornavirales</taxon>
        <taxon>Secoviridae</taxon>
        <taxon>Waikavirus</taxon>
        <taxon>Ritunrivirus</taxon>
        <taxon>Waikavirus zeae</taxon>
    </lineage>
</organism>
<protein>
    <submittedName>
        <fullName evidence="2">Putative S protein</fullName>
    </submittedName>
</protein>
<reference evidence="2" key="1">
    <citation type="submission" date="2003-08" db="EMBL/GenBank/DDBJ databases">
        <authorList>
            <person name="Chaouch Hamada R."/>
            <person name="Redinbaugh M.G."/>
            <person name="Gingery R.E."/>
            <person name="Willie K."/>
            <person name="Hogenhout S.A."/>
        </authorList>
    </citation>
    <scope>NUCLEOTIDE SEQUENCE</scope>
    <source>
        <strain evidence="2">Severe</strain>
    </source>
</reference>
<feature type="transmembrane region" description="Helical" evidence="1">
    <location>
        <begin position="12"/>
        <end position="31"/>
    </location>
</feature>
<reference evidence="2" key="2">
    <citation type="journal article" date="2004" name="Virology">
        <title>Accumulation of maize chlorotic dwarf virus proteins in its plant host and leafhopper vector.</title>
        <authorList>
            <person name="Chaouch-Hamada R."/>
            <person name="Redinbaugh M.G."/>
            <person name="Gingery R.E."/>
            <person name="Willie K."/>
            <person name="Hogenhout S.A."/>
        </authorList>
    </citation>
    <scope>NUCLEOTIDE SEQUENCE</scope>
    <source>
        <strain evidence="2">Severe</strain>
    </source>
</reference>
<proteinExistence type="predicted"/>
<accession>Q6EEK9</accession>
<dbReference type="EMBL" id="AY362551">
    <property type="protein sequence ID" value="AAR14152.1"/>
    <property type="molecule type" value="Genomic_RNA"/>
</dbReference>
<keyword evidence="1" id="KW-0812">Transmembrane</keyword>